<protein>
    <recommendedName>
        <fullName evidence="2">ISP3 C-terminal domain-containing protein</fullName>
    </recommendedName>
</protein>
<reference evidence="4 5" key="1">
    <citation type="journal article" date="2007" name="PLoS Pathog.">
        <title>Genome sequence of Babesia bovis and comparative analysis of apicomplexan hemoprotozoa.</title>
        <authorList>
            <person name="Brayton K.A."/>
            <person name="Lau A.O.T."/>
            <person name="Herndon D.R."/>
            <person name="Hannick L."/>
            <person name="Kappmeyer L.S."/>
            <person name="Berens S.J."/>
            <person name="Bidwell S.L."/>
            <person name="Brown W.C."/>
            <person name="Crabtree J."/>
            <person name="Fadrosh D."/>
            <person name="Feldblum T."/>
            <person name="Forberger H.A."/>
            <person name="Haas B.J."/>
            <person name="Howell J.M."/>
            <person name="Khouri H."/>
            <person name="Koo H."/>
            <person name="Mann D.J."/>
            <person name="Norimine J."/>
            <person name="Paulsen I.T."/>
            <person name="Radune D."/>
            <person name="Ren Q."/>
            <person name="Smith R.K. Jr."/>
            <person name="Suarez C.E."/>
            <person name="White O."/>
            <person name="Wortman J.R."/>
            <person name="Knowles D.P. Jr."/>
            <person name="McElwain T.F."/>
            <person name="Nene V.M."/>
        </authorList>
    </citation>
    <scope>NUCLEOTIDE SEQUENCE [LARGE SCALE GENOMIC DNA]</scope>
    <source>
        <strain evidence="4">T2Bo</strain>
    </source>
</reference>
<evidence type="ECO:0000256" key="1">
    <source>
        <dbReference type="SAM" id="MobiDB-lite"/>
    </source>
</evidence>
<gene>
    <name evidence="3 4" type="ORF">BBOV_III010670</name>
</gene>
<dbReference type="InterPro" id="IPR011993">
    <property type="entry name" value="PH-like_dom_sf"/>
</dbReference>
<evidence type="ECO:0000313" key="5">
    <source>
        <dbReference type="Proteomes" id="UP000002173"/>
    </source>
</evidence>
<keyword evidence="5" id="KW-1185">Reference proteome</keyword>
<dbReference type="VEuPathDB" id="PiroplasmaDB:BBOV_III010670"/>
<dbReference type="EMBL" id="AK440538">
    <property type="protein sequence ID" value="BAN64332.1"/>
    <property type="molecule type" value="mRNA"/>
</dbReference>
<evidence type="ECO:0000259" key="2">
    <source>
        <dbReference type="Pfam" id="PF18045"/>
    </source>
</evidence>
<dbReference type="AlphaFoldDB" id="A7APY5"/>
<accession>A7APY5</accession>
<dbReference type="Gene3D" id="2.30.29.30">
    <property type="entry name" value="Pleckstrin-homology domain (PH domain)/Phosphotyrosine-binding domain (PTB)"/>
    <property type="match status" value="1"/>
</dbReference>
<dbReference type="GeneID" id="5480447"/>
<feature type="domain" description="ISP3 C-terminal" evidence="2">
    <location>
        <begin position="33"/>
        <end position="139"/>
    </location>
</feature>
<proteinExistence type="evidence at transcript level"/>
<dbReference type="Pfam" id="PF18045">
    <property type="entry name" value="ISP3_C"/>
    <property type="match status" value="1"/>
</dbReference>
<dbReference type="InterPro" id="IPR041296">
    <property type="entry name" value="ISP3_C"/>
</dbReference>
<reference evidence="5" key="4">
    <citation type="journal article" date="2020" name="Data Brief">
        <title>Transcriptome dataset of Babesia bovis life stages within vertebrate and invertebrate hosts.</title>
        <authorList>
            <person name="Ueti M.W."/>
            <person name="Johnson W.C."/>
            <person name="Kappmeyer L.S."/>
            <person name="Herndon D.R."/>
            <person name="Mousel M.R."/>
            <person name="Reif K.E."/>
            <person name="Taus N.S."/>
            <person name="Ifeonu O.O."/>
            <person name="Silva J.C."/>
            <person name="Suarez C.E."/>
            <person name="Brayton K.A."/>
        </authorList>
    </citation>
    <scope>NUCLEOTIDE SEQUENCE [LARGE SCALE GENOMIC DNA]</scope>
</reference>
<dbReference type="OMA" id="HRNSCES"/>
<dbReference type="EMBL" id="AAXT01000001">
    <property type="protein sequence ID" value="EDO08619.1"/>
    <property type="molecule type" value="Genomic_DNA"/>
</dbReference>
<dbReference type="KEGG" id="bbo:BBOV_III010670"/>
<reference evidence="4" key="2">
    <citation type="submission" date="2007-08" db="EMBL/GenBank/DDBJ databases">
        <authorList>
            <person name="Nene V."/>
        </authorList>
    </citation>
    <scope>NUCLEOTIDE SEQUENCE</scope>
    <source>
        <strain evidence="4">T2Bo</strain>
    </source>
</reference>
<feature type="region of interest" description="Disordered" evidence="1">
    <location>
        <begin position="146"/>
        <end position="169"/>
    </location>
</feature>
<reference evidence="5" key="5">
    <citation type="journal article" date="2021" name="Int. J. Parasitol.">
        <title>Comparative analysis of gene expression between Babesia bovis blood stages and kinetes allowed by improved genome annotation.</title>
        <authorList>
            <person name="Ueti M.W."/>
            <person name="Johnson W.C."/>
            <person name="Kappmeyer L.S."/>
            <person name="Herndon D.R."/>
            <person name="Mousel M.R."/>
            <person name="Reif K.E."/>
            <person name="Taus N.S."/>
            <person name="Ifeonu O.O."/>
            <person name="Silva J.C."/>
            <person name="Suarez C.E."/>
            <person name="Brayton K.A."/>
        </authorList>
    </citation>
    <scope>NUCLEOTIDE SEQUENCE [LARGE SCALE GENOMIC DNA]</scope>
</reference>
<dbReference type="Proteomes" id="UP000002173">
    <property type="component" value="Unassembled WGS sequence"/>
</dbReference>
<dbReference type="RefSeq" id="XP_001612187.1">
    <property type="nucleotide sequence ID" value="XM_001612137.1"/>
</dbReference>
<name>A7APY5_BABBO</name>
<organism evidence="4 5">
    <name type="scientific">Babesia bovis</name>
    <dbReference type="NCBI Taxonomy" id="5865"/>
    <lineage>
        <taxon>Eukaryota</taxon>
        <taxon>Sar</taxon>
        <taxon>Alveolata</taxon>
        <taxon>Apicomplexa</taxon>
        <taxon>Aconoidasida</taxon>
        <taxon>Piroplasmida</taxon>
        <taxon>Babesiidae</taxon>
        <taxon>Babesia</taxon>
    </lineage>
</organism>
<evidence type="ECO:0000313" key="3">
    <source>
        <dbReference type="EMBL" id="BAN64332.1"/>
    </source>
</evidence>
<reference evidence="3" key="3">
    <citation type="journal article" date="2014" name="BMC Genomics">
        <title>The Babesia bovis gene and promoter model: an update from full-length EST analysis.</title>
        <authorList>
            <person name="Yamagishi J."/>
            <person name="Wakaguri H."/>
            <person name="Yokoyama N."/>
            <person name="Yamashita R."/>
            <person name="Suzuki Y."/>
            <person name="Xuan X."/>
            <person name="Igarashi I."/>
        </authorList>
    </citation>
    <scope>NUCLEOTIDE SEQUENCE</scope>
    <source>
        <strain evidence="3">Texas</strain>
    </source>
</reference>
<evidence type="ECO:0000313" key="4">
    <source>
        <dbReference type="EMBL" id="EDO08619.1"/>
    </source>
</evidence>
<sequence length="169" mass="18421">MGNQTSSTCCDPVEGGDVLSDGEKALTPEEEIGFMNCMVNGCDTHIVFADGTSMPCSVLYDLAEDCLHLVVEEKKRVVPLSDVEQVLGADSVAGLSSVDKSLITDPHIVAFRLMSTKKAILLRFVELKDSQAFHHFLKEVIQENKDKASQPVPSTPPVEEEIPSQTLIF</sequence>